<dbReference type="AlphaFoldDB" id="A0A329SDV2"/>
<evidence type="ECO:0000313" key="4">
    <source>
        <dbReference type="EMBL" id="RAW34839.1"/>
    </source>
</evidence>
<feature type="domain" description="CCHC-type" evidence="3">
    <location>
        <begin position="183"/>
        <end position="197"/>
    </location>
</feature>
<proteinExistence type="predicted"/>
<feature type="compositionally biased region" description="Polar residues" evidence="2">
    <location>
        <begin position="79"/>
        <end position="89"/>
    </location>
</feature>
<dbReference type="EMBL" id="MJFZ01000187">
    <property type="protein sequence ID" value="RAW34839.1"/>
    <property type="molecule type" value="Genomic_DNA"/>
</dbReference>
<keyword evidence="5" id="KW-1185">Reference proteome</keyword>
<gene>
    <name evidence="4" type="ORF">PC110_g8824</name>
</gene>
<evidence type="ECO:0000256" key="1">
    <source>
        <dbReference type="PROSITE-ProRule" id="PRU00047"/>
    </source>
</evidence>
<name>A0A329SDV2_9STRA</name>
<dbReference type="GO" id="GO:0008270">
    <property type="term" value="F:zinc ion binding"/>
    <property type="evidence" value="ECO:0007669"/>
    <property type="project" value="UniProtKB-KW"/>
</dbReference>
<organism evidence="4 5">
    <name type="scientific">Phytophthora cactorum</name>
    <dbReference type="NCBI Taxonomy" id="29920"/>
    <lineage>
        <taxon>Eukaryota</taxon>
        <taxon>Sar</taxon>
        <taxon>Stramenopiles</taxon>
        <taxon>Oomycota</taxon>
        <taxon>Peronosporomycetes</taxon>
        <taxon>Peronosporales</taxon>
        <taxon>Peronosporaceae</taxon>
        <taxon>Phytophthora</taxon>
    </lineage>
</organism>
<keyword evidence="1" id="KW-0862">Zinc</keyword>
<evidence type="ECO:0000259" key="3">
    <source>
        <dbReference type="PROSITE" id="PS50158"/>
    </source>
</evidence>
<accession>A0A329SDV2</accession>
<dbReference type="VEuPathDB" id="FungiDB:PC110_g8824"/>
<evidence type="ECO:0000313" key="5">
    <source>
        <dbReference type="Proteomes" id="UP000251314"/>
    </source>
</evidence>
<comment type="caution">
    <text evidence="4">The sequence shown here is derived from an EMBL/GenBank/DDBJ whole genome shotgun (WGS) entry which is preliminary data.</text>
</comment>
<keyword evidence="1" id="KW-0479">Metal-binding</keyword>
<protein>
    <recommendedName>
        <fullName evidence="3">CCHC-type domain-containing protein</fullName>
    </recommendedName>
</protein>
<sequence>MSMSTKKAEVLLSSGNYFRWEFNMLMALARMGLLAQVEVAKPENEVTEAWLVKDTKAPGIIAQGVELQHQTKSRVDGQASGQLRQTGRGSTDFGVPVDEARQLVVLLSSLPTEYELIGSIIENAKDVSLIEVKEQPLKEYEQLDKKETTERAFQVSARRFERDQENGRTRTGPRKTGGSFQSKCFTCNKFGHMKPNCTARCGGSRNRNGGGQDRNRGPPWNGEPKDDAVFAVGEDRTAGWLIDIRATSHMTPHRSDPFDYEALDTGMEVMIIDGKKLRWKVVER</sequence>
<dbReference type="Proteomes" id="UP000251314">
    <property type="component" value="Unassembled WGS sequence"/>
</dbReference>
<keyword evidence="1" id="KW-0863">Zinc-finger</keyword>
<dbReference type="OrthoDB" id="167419at2759"/>
<dbReference type="PROSITE" id="PS50158">
    <property type="entry name" value="ZF_CCHC"/>
    <property type="match status" value="1"/>
</dbReference>
<dbReference type="SMART" id="SM00343">
    <property type="entry name" value="ZnF_C2HC"/>
    <property type="match status" value="1"/>
</dbReference>
<feature type="region of interest" description="Disordered" evidence="2">
    <location>
        <begin position="71"/>
        <end position="92"/>
    </location>
</feature>
<dbReference type="InterPro" id="IPR001878">
    <property type="entry name" value="Znf_CCHC"/>
</dbReference>
<dbReference type="Pfam" id="PF14223">
    <property type="entry name" value="Retrotran_gag_2"/>
    <property type="match status" value="1"/>
</dbReference>
<reference evidence="4 5" key="1">
    <citation type="submission" date="2018-01" db="EMBL/GenBank/DDBJ databases">
        <title>Draft genome of the strawberry crown rot pathogen Phytophthora cactorum.</title>
        <authorList>
            <person name="Armitage A.D."/>
            <person name="Lysoe E."/>
            <person name="Nellist C.F."/>
            <person name="Harrison R.J."/>
            <person name="Brurberg M.B."/>
        </authorList>
    </citation>
    <scope>NUCLEOTIDE SEQUENCE [LARGE SCALE GENOMIC DNA]</scope>
    <source>
        <strain evidence="4 5">10300</strain>
    </source>
</reference>
<evidence type="ECO:0000256" key="2">
    <source>
        <dbReference type="SAM" id="MobiDB-lite"/>
    </source>
</evidence>
<feature type="region of interest" description="Disordered" evidence="2">
    <location>
        <begin position="199"/>
        <end position="224"/>
    </location>
</feature>
<dbReference type="GO" id="GO:0003676">
    <property type="term" value="F:nucleic acid binding"/>
    <property type="evidence" value="ECO:0007669"/>
    <property type="project" value="InterPro"/>
</dbReference>